<dbReference type="PANTHER" id="PTHR34605:SF4">
    <property type="entry name" value="DNA ADENINE METHYLTRANSFERASE"/>
    <property type="match status" value="1"/>
</dbReference>
<dbReference type="SUPFAM" id="SSF56349">
    <property type="entry name" value="DNA breaking-rejoining enzymes"/>
    <property type="match status" value="1"/>
</dbReference>
<dbReference type="InterPro" id="IPR002104">
    <property type="entry name" value="Integrase_catalytic"/>
</dbReference>
<sequence length="190" mass="20094">MDHLPLDTTSGKRDQLLLVLGFTMMARRSELAALTMQDVRETDDGLEVGIRTSKTDKDSRGTVVALPAGSHPEVDPVRLVRGWTAVLADLGITSGPLLRTVSRTGVVGGALQPQSINSIVRRCVAAAGLPEPDGYSAHSLRAGGLTSALRAGVPLGVAAAHGRWSPKSPVVIQYARAADRWRDNAMRGVL</sequence>
<dbReference type="GO" id="GO:0015074">
    <property type="term" value="P:DNA integration"/>
    <property type="evidence" value="ECO:0007669"/>
    <property type="project" value="InterPro"/>
</dbReference>
<dbReference type="InterPro" id="IPR011010">
    <property type="entry name" value="DNA_brk_join_enz"/>
</dbReference>
<dbReference type="PANTHER" id="PTHR34605">
    <property type="entry name" value="PHAGE_INTEGRASE DOMAIN-CONTAINING PROTEIN"/>
    <property type="match status" value="1"/>
</dbReference>
<dbReference type="GO" id="GO:0003677">
    <property type="term" value="F:DNA binding"/>
    <property type="evidence" value="ECO:0007669"/>
    <property type="project" value="InterPro"/>
</dbReference>
<protein>
    <submittedName>
        <fullName evidence="3">Tyrosine-type recombinase/integrase</fullName>
    </submittedName>
</protein>
<evidence type="ECO:0000313" key="3">
    <source>
        <dbReference type="EMBL" id="QJY50586.1"/>
    </source>
</evidence>
<dbReference type="GO" id="GO:0006310">
    <property type="term" value="P:DNA recombination"/>
    <property type="evidence" value="ECO:0007669"/>
    <property type="project" value="UniProtKB-KW"/>
</dbReference>
<reference evidence="3 4" key="1">
    <citation type="submission" date="2020-05" db="EMBL/GenBank/DDBJ databases">
        <authorList>
            <person name="Mo P."/>
        </authorList>
    </citation>
    <scope>NUCLEOTIDE SEQUENCE [LARGE SCALE GENOMIC DNA]</scope>
    <source>
        <strain evidence="3 4">Gen01</strain>
    </source>
</reference>
<gene>
    <name evidence="3" type="ORF">HOP40_13105</name>
</gene>
<keyword evidence="4" id="KW-1185">Reference proteome</keyword>
<dbReference type="Proteomes" id="UP000505377">
    <property type="component" value="Chromosome"/>
</dbReference>
<keyword evidence="1" id="KW-0233">DNA recombination</keyword>
<dbReference type="EMBL" id="CP053564">
    <property type="protein sequence ID" value="QJY50586.1"/>
    <property type="molecule type" value="Genomic_DNA"/>
</dbReference>
<feature type="domain" description="Tyr recombinase" evidence="2">
    <location>
        <begin position="1"/>
        <end position="187"/>
    </location>
</feature>
<dbReference type="Gene3D" id="1.10.443.10">
    <property type="entry name" value="Intergrase catalytic core"/>
    <property type="match status" value="1"/>
</dbReference>
<organism evidence="3 4">
    <name type="scientific">Pseudonocardia broussonetiae</name>
    <dbReference type="NCBI Taxonomy" id="2736640"/>
    <lineage>
        <taxon>Bacteria</taxon>
        <taxon>Bacillati</taxon>
        <taxon>Actinomycetota</taxon>
        <taxon>Actinomycetes</taxon>
        <taxon>Pseudonocardiales</taxon>
        <taxon>Pseudonocardiaceae</taxon>
        <taxon>Pseudonocardia</taxon>
    </lineage>
</organism>
<name>A0A6M6JU46_9PSEU</name>
<evidence type="ECO:0000313" key="4">
    <source>
        <dbReference type="Proteomes" id="UP000505377"/>
    </source>
</evidence>
<dbReference type="KEGG" id="pbro:HOP40_13105"/>
<accession>A0A6M6JU46</accession>
<dbReference type="AlphaFoldDB" id="A0A6M6JU46"/>
<proteinExistence type="predicted"/>
<evidence type="ECO:0000256" key="1">
    <source>
        <dbReference type="ARBA" id="ARBA00023172"/>
    </source>
</evidence>
<dbReference type="PROSITE" id="PS51898">
    <property type="entry name" value="TYR_RECOMBINASE"/>
    <property type="match status" value="1"/>
</dbReference>
<dbReference type="InterPro" id="IPR052925">
    <property type="entry name" value="Phage_Integrase-like_Recomb"/>
</dbReference>
<evidence type="ECO:0000259" key="2">
    <source>
        <dbReference type="PROSITE" id="PS51898"/>
    </source>
</evidence>
<dbReference type="InterPro" id="IPR013762">
    <property type="entry name" value="Integrase-like_cat_sf"/>
</dbReference>